<reference evidence="1" key="1">
    <citation type="submission" date="2023-11" db="EMBL/GenBank/DDBJ databases">
        <authorList>
            <person name="Poullet M."/>
        </authorList>
    </citation>
    <scope>NUCLEOTIDE SEQUENCE</scope>
    <source>
        <strain evidence="1">E1834</strain>
    </source>
</reference>
<gene>
    <name evidence="1" type="ORF">MENTE1834_LOCUS15230</name>
</gene>
<name>A0ACB0YRB9_MELEN</name>
<dbReference type="Proteomes" id="UP001497535">
    <property type="component" value="Unassembled WGS sequence"/>
</dbReference>
<dbReference type="EMBL" id="CAVMJV010000016">
    <property type="protein sequence ID" value="CAK5057548.1"/>
    <property type="molecule type" value="Genomic_DNA"/>
</dbReference>
<accession>A0ACB0YRB9</accession>
<evidence type="ECO:0000313" key="1">
    <source>
        <dbReference type="EMBL" id="CAK5057548.1"/>
    </source>
</evidence>
<sequence>MMTRVAVFESGRRFESIFRAGPTESFSGQNRCPIRSFGSDRAGNHIVDFHFAFLQVRFPNVSLFVFRQILPLLSFRLFLSHFVFRIFIDFCFRISYFAYF</sequence>
<evidence type="ECO:0000313" key="2">
    <source>
        <dbReference type="Proteomes" id="UP001497535"/>
    </source>
</evidence>
<comment type="caution">
    <text evidence="1">The sequence shown here is derived from an EMBL/GenBank/DDBJ whole genome shotgun (WGS) entry which is preliminary data.</text>
</comment>
<organism evidence="1 2">
    <name type="scientific">Meloidogyne enterolobii</name>
    <name type="common">Root-knot nematode worm</name>
    <name type="synonym">Meloidogyne mayaguensis</name>
    <dbReference type="NCBI Taxonomy" id="390850"/>
    <lineage>
        <taxon>Eukaryota</taxon>
        <taxon>Metazoa</taxon>
        <taxon>Ecdysozoa</taxon>
        <taxon>Nematoda</taxon>
        <taxon>Chromadorea</taxon>
        <taxon>Rhabditida</taxon>
        <taxon>Tylenchina</taxon>
        <taxon>Tylenchomorpha</taxon>
        <taxon>Tylenchoidea</taxon>
        <taxon>Meloidogynidae</taxon>
        <taxon>Meloidogyninae</taxon>
        <taxon>Meloidogyne</taxon>
    </lineage>
</organism>
<proteinExistence type="predicted"/>
<keyword evidence="2" id="KW-1185">Reference proteome</keyword>
<protein>
    <submittedName>
        <fullName evidence="1">Uncharacterized protein</fullName>
    </submittedName>
</protein>